<dbReference type="Proteomes" id="UP001152797">
    <property type="component" value="Unassembled WGS sequence"/>
</dbReference>
<proteinExistence type="predicted"/>
<evidence type="ECO:0000313" key="5">
    <source>
        <dbReference type="Proteomes" id="UP001152797"/>
    </source>
</evidence>
<dbReference type="EMBL" id="CAMXCT020000673">
    <property type="protein sequence ID" value="CAL1135343.1"/>
    <property type="molecule type" value="Genomic_DNA"/>
</dbReference>
<dbReference type="InterPro" id="IPR001683">
    <property type="entry name" value="PX_dom"/>
</dbReference>
<evidence type="ECO:0000313" key="3">
    <source>
        <dbReference type="EMBL" id="CAL1135343.1"/>
    </source>
</evidence>
<evidence type="ECO:0000259" key="1">
    <source>
        <dbReference type="PROSITE" id="PS50195"/>
    </source>
</evidence>
<feature type="domain" description="PX" evidence="1">
    <location>
        <begin position="88"/>
        <end position="199"/>
    </location>
</feature>
<dbReference type="EMBL" id="CAMXCT030000673">
    <property type="protein sequence ID" value="CAL4769280.1"/>
    <property type="molecule type" value="Genomic_DNA"/>
</dbReference>
<evidence type="ECO:0000313" key="4">
    <source>
        <dbReference type="EMBL" id="CAL4769280.1"/>
    </source>
</evidence>
<dbReference type="OrthoDB" id="26525at2759"/>
<organism evidence="2">
    <name type="scientific">Cladocopium goreaui</name>
    <dbReference type="NCBI Taxonomy" id="2562237"/>
    <lineage>
        <taxon>Eukaryota</taxon>
        <taxon>Sar</taxon>
        <taxon>Alveolata</taxon>
        <taxon>Dinophyceae</taxon>
        <taxon>Suessiales</taxon>
        <taxon>Symbiodiniaceae</taxon>
        <taxon>Cladocopium</taxon>
    </lineage>
</organism>
<keyword evidence="5" id="KW-1185">Reference proteome</keyword>
<dbReference type="Pfam" id="PF00787">
    <property type="entry name" value="PX"/>
    <property type="match status" value="1"/>
</dbReference>
<reference evidence="3" key="2">
    <citation type="submission" date="2024-04" db="EMBL/GenBank/DDBJ databases">
        <authorList>
            <person name="Chen Y."/>
            <person name="Shah S."/>
            <person name="Dougan E. K."/>
            <person name="Thang M."/>
            <person name="Chan C."/>
        </authorList>
    </citation>
    <scope>NUCLEOTIDE SEQUENCE [LARGE SCALE GENOMIC DNA]</scope>
</reference>
<name>A0A9P1C0N4_9DINO</name>
<dbReference type="Gene3D" id="3.30.1520.10">
    <property type="entry name" value="Phox-like domain"/>
    <property type="match status" value="1"/>
</dbReference>
<reference evidence="2" key="1">
    <citation type="submission" date="2022-10" db="EMBL/GenBank/DDBJ databases">
        <authorList>
            <person name="Chen Y."/>
            <person name="Dougan E. K."/>
            <person name="Chan C."/>
            <person name="Rhodes N."/>
            <person name="Thang M."/>
        </authorList>
    </citation>
    <scope>NUCLEOTIDE SEQUENCE</scope>
</reference>
<comment type="caution">
    <text evidence="2">The sequence shown here is derived from an EMBL/GenBank/DDBJ whole genome shotgun (WGS) entry which is preliminary data.</text>
</comment>
<dbReference type="CDD" id="cd06093">
    <property type="entry name" value="PX_domain"/>
    <property type="match status" value="1"/>
</dbReference>
<dbReference type="InterPro" id="IPR036871">
    <property type="entry name" value="PX_dom_sf"/>
</dbReference>
<protein>
    <submittedName>
        <fullName evidence="4">Calmodulin-like protein 6</fullName>
    </submittedName>
</protein>
<dbReference type="GO" id="GO:0035091">
    <property type="term" value="F:phosphatidylinositol binding"/>
    <property type="evidence" value="ECO:0007669"/>
    <property type="project" value="InterPro"/>
</dbReference>
<evidence type="ECO:0000313" key="2">
    <source>
        <dbReference type="EMBL" id="CAI3981968.1"/>
    </source>
</evidence>
<dbReference type="PROSITE" id="PS50195">
    <property type="entry name" value="PX"/>
    <property type="match status" value="1"/>
</dbReference>
<dbReference type="EMBL" id="CAMXCT010000673">
    <property type="protein sequence ID" value="CAI3981968.1"/>
    <property type="molecule type" value="Genomic_DNA"/>
</dbReference>
<dbReference type="AlphaFoldDB" id="A0A9P1C0N4"/>
<sequence length="267" mass="29001">MFNWPHRGVAAAATEAALVGGVTAAVVARASASHASRARMPLPVQQVVVLPYQAGQGVGMMPPMIPRPAVLAQTAPIARASADANLQPLGVCGVQLPAALLEERASVRFFAIDVTSEEGRSWRVMRRFNDFWQLKEQLGPSARKLPGAPFPRKLLFACSGDKLEQRRGQLELWLGSVIQQPRADWIGVLRVFLQTGRQMIDLPTPPQHPAAQDWRVEIEVPSHVSTGQLLAVSLPDGRSLNFTVPKGVSGSKIELKYDPSQKTLELA</sequence>
<accession>A0A9P1C0N4</accession>
<dbReference type="SUPFAM" id="SSF64268">
    <property type="entry name" value="PX domain"/>
    <property type="match status" value="1"/>
</dbReference>
<gene>
    <name evidence="2" type="ORF">C1SCF055_LOCUS9711</name>
</gene>